<dbReference type="Proteomes" id="UP000092668">
    <property type="component" value="Unassembled WGS sequence"/>
</dbReference>
<dbReference type="SUPFAM" id="SSF50249">
    <property type="entry name" value="Nucleic acid-binding proteins"/>
    <property type="match status" value="1"/>
</dbReference>
<feature type="domain" description="ChsH2 C-terminal OB-fold" evidence="1">
    <location>
        <begin position="49"/>
        <end position="111"/>
    </location>
</feature>
<dbReference type="Pfam" id="PF12172">
    <property type="entry name" value="zf-ChsH2"/>
    <property type="match status" value="1"/>
</dbReference>
<dbReference type="Gene3D" id="6.10.30.10">
    <property type="match status" value="1"/>
</dbReference>
<evidence type="ECO:0000313" key="3">
    <source>
        <dbReference type="EMBL" id="OBY29096.1"/>
    </source>
</evidence>
<dbReference type="RefSeq" id="WP_065289922.1">
    <property type="nucleotide sequence ID" value="NZ_LFOE01000190.1"/>
</dbReference>
<dbReference type="OrthoDB" id="7470921at2"/>
<evidence type="ECO:0008006" key="5">
    <source>
        <dbReference type="Google" id="ProtNLM"/>
    </source>
</evidence>
<gene>
    <name evidence="3" type="ORF">ACT18_24950</name>
</gene>
<dbReference type="AlphaFoldDB" id="A0A1B8S8U9"/>
<dbReference type="PANTHER" id="PTHR34075">
    <property type="entry name" value="BLR3430 PROTEIN"/>
    <property type="match status" value="1"/>
</dbReference>
<dbReference type="Pfam" id="PF01796">
    <property type="entry name" value="OB_ChsH2_C"/>
    <property type="match status" value="1"/>
</dbReference>
<reference evidence="3 4" key="1">
    <citation type="submission" date="2015-06" db="EMBL/GenBank/DDBJ databases">
        <title>Genome sequence of Mycobacterium kumamotonense strain Roo.</title>
        <authorList>
            <person name="Greninger A.L."/>
            <person name="Cunningham G."/>
            <person name="Miller S."/>
        </authorList>
    </citation>
    <scope>NUCLEOTIDE SEQUENCE [LARGE SCALE GENOMIC DNA]</scope>
    <source>
        <strain evidence="3 4">Roo</strain>
    </source>
</reference>
<evidence type="ECO:0000259" key="2">
    <source>
        <dbReference type="Pfam" id="PF12172"/>
    </source>
</evidence>
<comment type="caution">
    <text evidence="3">The sequence shown here is derived from an EMBL/GenBank/DDBJ whole genome shotgun (WGS) entry which is preliminary data.</text>
</comment>
<accession>A0A1B8S8U9</accession>
<dbReference type="EMBL" id="LFOE01000190">
    <property type="protein sequence ID" value="OBY29096.1"/>
    <property type="molecule type" value="Genomic_DNA"/>
</dbReference>
<name>A0A1B8S8U9_9MYCO</name>
<evidence type="ECO:0000259" key="1">
    <source>
        <dbReference type="Pfam" id="PF01796"/>
    </source>
</evidence>
<feature type="domain" description="ChsH2 rubredoxin-like zinc ribbon" evidence="2">
    <location>
        <begin position="10"/>
        <end position="46"/>
    </location>
</feature>
<dbReference type="InterPro" id="IPR002878">
    <property type="entry name" value="ChsH2_C"/>
</dbReference>
<dbReference type="PANTHER" id="PTHR34075:SF5">
    <property type="entry name" value="BLR3430 PROTEIN"/>
    <property type="match status" value="1"/>
</dbReference>
<organism evidence="3 4">
    <name type="scientific">Mycolicibacter kumamotonensis</name>
    <dbReference type="NCBI Taxonomy" id="354243"/>
    <lineage>
        <taxon>Bacteria</taxon>
        <taxon>Bacillati</taxon>
        <taxon>Actinomycetota</taxon>
        <taxon>Actinomycetes</taxon>
        <taxon>Mycobacteriales</taxon>
        <taxon>Mycobacteriaceae</taxon>
        <taxon>Mycolicibacter</taxon>
    </lineage>
</organism>
<sequence length="129" mass="14359">MLTELNRHFWTGGAENALRFQRCADCGYYLHPPSPVCRRCLSDNIEVAAVSGRGHVVTFTINHQQWLPGVEVPYNIALVELVEQPGLRLTTNIVRCANERIEIGMSVIVEFVRAGTPAEPVFVPVFAPL</sequence>
<dbReference type="InterPro" id="IPR012340">
    <property type="entry name" value="NA-bd_OB-fold"/>
</dbReference>
<evidence type="ECO:0000313" key="4">
    <source>
        <dbReference type="Proteomes" id="UP000092668"/>
    </source>
</evidence>
<protein>
    <recommendedName>
        <fullName evidence="5">DNA-binding protein</fullName>
    </recommendedName>
</protein>
<dbReference type="InterPro" id="IPR022002">
    <property type="entry name" value="ChsH2_Znr"/>
</dbReference>
<proteinExistence type="predicted"/>
<dbReference type="InterPro" id="IPR052513">
    <property type="entry name" value="Thioester_dehydratase-like"/>
</dbReference>
<keyword evidence="4" id="KW-1185">Reference proteome</keyword>